<accession>A0A4S8NLN3</accession>
<feature type="transmembrane region" description="Helical" evidence="1">
    <location>
        <begin position="33"/>
        <end position="57"/>
    </location>
</feature>
<keyword evidence="1" id="KW-0472">Membrane</keyword>
<sequence>MGDQGLGPGHRRLAVVTRLRDPAHRVSPRARTLWYVEAVLEALVVMVVGVVGAVLVVPDPWRWALAAAVVVVSATVALVVPQWRYQVHRWEVSDTAVYTQRGWWARERRIAPMSRVQTVDFAQGPMARIFGLATVTVTTASAAGPLQIEGLDQAVAIRLVDDLTLKADLDAGDAT</sequence>
<dbReference type="OrthoDB" id="3730669at2"/>
<keyword evidence="1" id="KW-1133">Transmembrane helix</keyword>
<organism evidence="3 4">
    <name type="scientific">Nocardioides caeni</name>
    <dbReference type="NCBI Taxonomy" id="574700"/>
    <lineage>
        <taxon>Bacteria</taxon>
        <taxon>Bacillati</taxon>
        <taxon>Actinomycetota</taxon>
        <taxon>Actinomycetes</taxon>
        <taxon>Propionibacteriales</taxon>
        <taxon>Nocardioidaceae</taxon>
        <taxon>Nocardioides</taxon>
    </lineage>
</organism>
<feature type="domain" description="YdbS-like PH" evidence="2">
    <location>
        <begin position="85"/>
        <end position="161"/>
    </location>
</feature>
<evidence type="ECO:0000256" key="1">
    <source>
        <dbReference type="SAM" id="Phobius"/>
    </source>
</evidence>
<dbReference type="PANTHER" id="PTHR34473">
    <property type="entry name" value="UPF0699 TRANSMEMBRANE PROTEIN YDBS"/>
    <property type="match status" value="1"/>
</dbReference>
<gene>
    <name evidence="3" type="ORF">E9934_05445</name>
</gene>
<keyword evidence="4" id="KW-1185">Reference proteome</keyword>
<feature type="transmembrane region" description="Helical" evidence="1">
    <location>
        <begin position="63"/>
        <end position="80"/>
    </location>
</feature>
<dbReference type="PANTHER" id="PTHR34473:SF3">
    <property type="entry name" value="TRANSMEMBRANE PROTEIN-RELATED"/>
    <property type="match status" value="1"/>
</dbReference>
<dbReference type="Proteomes" id="UP000307087">
    <property type="component" value="Unassembled WGS sequence"/>
</dbReference>
<dbReference type="AlphaFoldDB" id="A0A4S8NLN3"/>
<protein>
    <submittedName>
        <fullName evidence="3">PH domain-containing protein</fullName>
    </submittedName>
</protein>
<evidence type="ECO:0000313" key="4">
    <source>
        <dbReference type="Proteomes" id="UP000307087"/>
    </source>
</evidence>
<evidence type="ECO:0000259" key="2">
    <source>
        <dbReference type="Pfam" id="PF03703"/>
    </source>
</evidence>
<dbReference type="Pfam" id="PF03703">
    <property type="entry name" value="bPH_2"/>
    <property type="match status" value="1"/>
</dbReference>
<proteinExistence type="predicted"/>
<evidence type="ECO:0000313" key="3">
    <source>
        <dbReference type="EMBL" id="THV17900.1"/>
    </source>
</evidence>
<reference evidence="3 4" key="1">
    <citation type="journal article" date="2009" name="Int. J. Syst. Evol. Microbiol.">
        <title>Nocardioides caeni sp. nov., isolated from wastewater.</title>
        <authorList>
            <person name="Yoon J.H."/>
            <person name="Kang S.J."/>
            <person name="Park S."/>
            <person name="Kim W."/>
            <person name="Oh T.K."/>
        </authorList>
    </citation>
    <scope>NUCLEOTIDE SEQUENCE [LARGE SCALE GENOMIC DNA]</scope>
    <source>
        <strain evidence="3 4">DSM 23134</strain>
    </source>
</reference>
<comment type="caution">
    <text evidence="3">The sequence shown here is derived from an EMBL/GenBank/DDBJ whole genome shotgun (WGS) entry which is preliminary data.</text>
</comment>
<keyword evidence="1" id="KW-0812">Transmembrane</keyword>
<name>A0A4S8NLN3_9ACTN</name>
<dbReference type="EMBL" id="STGW01000002">
    <property type="protein sequence ID" value="THV17900.1"/>
    <property type="molecule type" value="Genomic_DNA"/>
</dbReference>
<dbReference type="InterPro" id="IPR005182">
    <property type="entry name" value="YdbS-like_PH"/>
</dbReference>